<dbReference type="Proteomes" id="UP000199440">
    <property type="component" value="Unassembled WGS sequence"/>
</dbReference>
<dbReference type="OrthoDB" id="9763076at2"/>
<dbReference type="Gene3D" id="3.40.50.410">
    <property type="entry name" value="von Willebrand factor, type A domain"/>
    <property type="match status" value="1"/>
</dbReference>
<protein>
    <recommendedName>
        <fullName evidence="4">VWA domain-containing protein</fullName>
    </recommendedName>
</protein>
<dbReference type="STRING" id="192904.SAMN04488514_101322"/>
<evidence type="ECO:0000256" key="1">
    <source>
        <dbReference type="SAM" id="Phobius"/>
    </source>
</evidence>
<evidence type="ECO:0000313" key="2">
    <source>
        <dbReference type="EMBL" id="SDL29992.1"/>
    </source>
</evidence>
<keyword evidence="1" id="KW-0812">Transmembrane</keyword>
<feature type="transmembrane region" description="Helical" evidence="1">
    <location>
        <begin position="36"/>
        <end position="54"/>
    </location>
</feature>
<organism evidence="2 3">
    <name type="scientific">Kriegella aquimaris</name>
    <dbReference type="NCBI Taxonomy" id="192904"/>
    <lineage>
        <taxon>Bacteria</taxon>
        <taxon>Pseudomonadati</taxon>
        <taxon>Bacteroidota</taxon>
        <taxon>Flavobacteriia</taxon>
        <taxon>Flavobacteriales</taxon>
        <taxon>Flavobacteriaceae</taxon>
        <taxon>Kriegella</taxon>
    </lineage>
</organism>
<dbReference type="PANTHER" id="PTHR37947:SF1">
    <property type="entry name" value="BLL2462 PROTEIN"/>
    <property type="match status" value="1"/>
</dbReference>
<name>A0A1G9IY16_9FLAO</name>
<evidence type="ECO:0000313" key="3">
    <source>
        <dbReference type="Proteomes" id="UP000199440"/>
    </source>
</evidence>
<keyword evidence="1" id="KW-1133">Transmembrane helix</keyword>
<dbReference type="InterPro" id="IPR036465">
    <property type="entry name" value="vWFA_dom_sf"/>
</dbReference>
<keyword evidence="3" id="KW-1185">Reference proteome</keyword>
<dbReference type="EMBL" id="FNGV01000001">
    <property type="protein sequence ID" value="SDL29992.1"/>
    <property type="molecule type" value="Genomic_DNA"/>
</dbReference>
<dbReference type="PANTHER" id="PTHR37947">
    <property type="entry name" value="BLL2462 PROTEIN"/>
    <property type="match status" value="1"/>
</dbReference>
<evidence type="ECO:0008006" key="4">
    <source>
        <dbReference type="Google" id="ProtNLM"/>
    </source>
</evidence>
<sequence length="674" mass="76357">MQVVTLLWILLAAIAALAIVFLQYYYRKKRKGRLPLLLSFLRFIAIFGLLLLLINPKFSKFDYTLEKVNLVLLTDNSTSVGPFKKDIEAILEEIDASSQIKERFNLQHYQFGSNLNEMDSLSFREANTDIGKALSAIDDIYATSKTVAVLVTDGNQTLGKDYEFLGTNLKVPIYSIVVGDTTKYEDLGIAQINVNRYAFLKNKFPLEVHVSYNGPGNRSSLNISVNGRNVHRETINFFEGNDSKVVNVLLDAVSVGIKNVQVTINPLENERNTANNTKNVIVEVIDEKTNIAIVSDVLHPDIGALKKAIESNEQRSVSIMKSNETTKVIDNIDLFILYQPTPSFKSVYDYIEKKNAGVITITGTKTDFNFLNAIQKRYHIEDNYPVQEIYPVKNEGFSKFDISDFSLEDFPPLQSNAGPSTIEVSHSTLLNMQIKGIDMASPLLSIIDGENRREALLFGENLWKWRVQSYRNNRDFRNFDDFIGKLILYLSSSKSKSRLNVDYNSIYQGSNDVKISATYFDEAFIFDANVDISIVVKNEENKIEREFPLLLKGGFYEVDLGSLPAGTYSFKVTVEGENQSKSGRFTILNFDVEKQFSSSNFMKLNQLSKDSQGALYYPAEIDSLIQNIFHDNRFVPTQKGKENIVSLIDFRILLALIMVALTLEWIIRKYNGLI</sequence>
<proteinExistence type="predicted"/>
<accession>A0A1G9IY16</accession>
<feature type="transmembrane region" description="Helical" evidence="1">
    <location>
        <begin position="6"/>
        <end position="24"/>
    </location>
</feature>
<dbReference type="AlphaFoldDB" id="A0A1G9IY16"/>
<gene>
    <name evidence="2" type="ORF">SAMN04488514_101322</name>
</gene>
<dbReference type="RefSeq" id="WP_089884609.1">
    <property type="nucleotide sequence ID" value="NZ_FNGV01000001.1"/>
</dbReference>
<keyword evidence="1" id="KW-0472">Membrane</keyword>
<dbReference type="SUPFAM" id="SSF53300">
    <property type="entry name" value="vWA-like"/>
    <property type="match status" value="1"/>
</dbReference>
<reference evidence="2 3" key="1">
    <citation type="submission" date="2016-10" db="EMBL/GenBank/DDBJ databases">
        <authorList>
            <person name="de Groot N.N."/>
        </authorList>
    </citation>
    <scope>NUCLEOTIDE SEQUENCE [LARGE SCALE GENOMIC DNA]</scope>
    <source>
        <strain evidence="2 3">DSM 19886</strain>
    </source>
</reference>